<keyword evidence="4" id="KW-0410">Iron transport</keyword>
<comment type="subcellular location">
    <subcellularLocation>
        <location evidence="1 11">Cell outer membrane</location>
        <topology evidence="1 11">Multi-pass membrane protein</topology>
    </subcellularLocation>
</comment>
<keyword evidence="6" id="KW-0408">Iron</keyword>
<dbReference type="InterPro" id="IPR039426">
    <property type="entry name" value="TonB-dep_rcpt-like"/>
</dbReference>
<evidence type="ECO:0000256" key="3">
    <source>
        <dbReference type="ARBA" id="ARBA00022452"/>
    </source>
</evidence>
<dbReference type="InterPro" id="IPR012910">
    <property type="entry name" value="Plug_dom"/>
</dbReference>
<dbReference type="SUPFAM" id="SSF56935">
    <property type="entry name" value="Porins"/>
    <property type="match status" value="1"/>
</dbReference>
<feature type="chain" id="PRO_5010236650" evidence="14">
    <location>
        <begin position="24"/>
        <end position="775"/>
    </location>
</feature>
<evidence type="ECO:0000259" key="15">
    <source>
        <dbReference type="Pfam" id="PF00593"/>
    </source>
</evidence>
<dbReference type="InterPro" id="IPR000531">
    <property type="entry name" value="Beta-barrel_TonB"/>
</dbReference>
<keyword evidence="2 11" id="KW-0813">Transport</keyword>
<keyword evidence="7" id="KW-0406">Ion transport</keyword>
<evidence type="ECO:0000256" key="4">
    <source>
        <dbReference type="ARBA" id="ARBA00022496"/>
    </source>
</evidence>
<dbReference type="GO" id="GO:0009279">
    <property type="term" value="C:cell outer membrane"/>
    <property type="evidence" value="ECO:0007669"/>
    <property type="project" value="UniProtKB-SubCell"/>
</dbReference>
<evidence type="ECO:0000256" key="1">
    <source>
        <dbReference type="ARBA" id="ARBA00004571"/>
    </source>
</evidence>
<evidence type="ECO:0000256" key="7">
    <source>
        <dbReference type="ARBA" id="ARBA00023065"/>
    </source>
</evidence>
<dbReference type="Gene3D" id="2.40.170.20">
    <property type="entry name" value="TonB-dependent receptor, beta-barrel domain"/>
    <property type="match status" value="1"/>
</dbReference>
<dbReference type="GO" id="GO:0006826">
    <property type="term" value="P:iron ion transport"/>
    <property type="evidence" value="ECO:0007669"/>
    <property type="project" value="UniProtKB-KW"/>
</dbReference>
<dbReference type="Pfam" id="PF07715">
    <property type="entry name" value="Plug"/>
    <property type="match status" value="1"/>
</dbReference>
<evidence type="ECO:0000256" key="9">
    <source>
        <dbReference type="ARBA" id="ARBA00023136"/>
    </source>
</evidence>
<evidence type="ECO:0000256" key="6">
    <source>
        <dbReference type="ARBA" id="ARBA00023004"/>
    </source>
</evidence>
<keyword evidence="14" id="KW-0732">Signal</keyword>
<keyword evidence="17" id="KW-0675">Receptor</keyword>
<evidence type="ECO:0000259" key="16">
    <source>
        <dbReference type="Pfam" id="PF07715"/>
    </source>
</evidence>
<feature type="domain" description="TonB-dependent receptor-like beta-barrel" evidence="15">
    <location>
        <begin position="269"/>
        <end position="740"/>
    </location>
</feature>
<evidence type="ECO:0000256" key="11">
    <source>
        <dbReference type="PROSITE-ProRule" id="PRU01360"/>
    </source>
</evidence>
<feature type="region of interest" description="Disordered" evidence="13">
    <location>
        <begin position="273"/>
        <end position="294"/>
    </location>
</feature>
<evidence type="ECO:0000313" key="18">
    <source>
        <dbReference type="Proteomes" id="UP000179467"/>
    </source>
</evidence>
<evidence type="ECO:0000256" key="8">
    <source>
        <dbReference type="ARBA" id="ARBA00023077"/>
    </source>
</evidence>
<keyword evidence="9 11" id="KW-0472">Membrane</keyword>
<feature type="compositionally biased region" description="Basic and acidic residues" evidence="13">
    <location>
        <begin position="274"/>
        <end position="294"/>
    </location>
</feature>
<feature type="domain" description="TonB-dependent receptor plug" evidence="16">
    <location>
        <begin position="62"/>
        <end position="172"/>
    </location>
</feature>
<dbReference type="Proteomes" id="UP000179467">
    <property type="component" value="Unassembled WGS sequence"/>
</dbReference>
<keyword evidence="8 12" id="KW-0798">TonB box</keyword>
<proteinExistence type="inferred from homology"/>
<evidence type="ECO:0000256" key="5">
    <source>
        <dbReference type="ARBA" id="ARBA00022692"/>
    </source>
</evidence>
<keyword evidence="18" id="KW-1185">Reference proteome</keyword>
<name>A0A1S1HN35_9SPHN</name>
<dbReference type="OrthoDB" id="9760333at2"/>
<feature type="signal peptide" evidence="14">
    <location>
        <begin position="1"/>
        <end position="23"/>
    </location>
</feature>
<sequence>MYTRSLVSVSAVAVALLASPAWAQDALPEAERAASGSAHDNGDQAIRAEDIVVTATRREERLQDVPVSVTAFQQRQLTEKGIVGFEGIARETPGVILNRPTQNFNNFTARGIATNGYNANLQSSVAVYIDELPVSTIGNTTVVDPNLFDVERVEFLRGPQGTLFGSGSLSGAMRILTKSPDLGDFETSALVDLGLTGSDSIRQRYNMMLNVPVVSDKLAVRAVGFYRHEEGYLDNVGTGVHNSNTLVDYGGRMIVLWRPDDRLSIRLLGSYENSDPKDSSLTDPTLGREKRYSDQPDRFTGKQTILNATIDYEFDFAKLTSSSTYSDFDQRFYADLSGSFPAGSYPGAPIAFGLDANAYDKVFVQETRLASTLDGPFQFVLGGFYLHRRRDVDYLYRSSLEFLAERNLTGLPDQYYQKQYTHQISEELAGFGELTYRFSDRFWLTGGMRYGRISAQGFTEAGGYLATAAGYNYFTYALYNIPGHFDTFTPYEAVAGVKAKGSKPSWKASATFKPVETLTTYATFSTGFRAPIVNAFAGRPSLVDPNDIIIPYGATSDDLKSYELGAKGRWLDGRVTINAAFYLIEWSNIQAQANRVSDSVQFATNVGAARSKGFEVEMGIIPAKDVYLGLNAAYNDSKITKLTPEEAAISGAVLGHRLSAPRLQGAIYGNYGFDLADDMKANLAVNVQYVGSYNNTFPNTPGNPNLPLATFGQTDEYVNVNMSLGVKRQAWSAQLYVENLFDNHSAVYIHPEAFMASRVGTLRPRTVGIRLGYGL</sequence>
<dbReference type="PROSITE" id="PS52016">
    <property type="entry name" value="TONB_DEPENDENT_REC_3"/>
    <property type="match status" value="1"/>
</dbReference>
<comment type="similarity">
    <text evidence="11 12">Belongs to the TonB-dependent receptor family.</text>
</comment>
<dbReference type="Pfam" id="PF00593">
    <property type="entry name" value="TonB_dep_Rec_b-barrel"/>
    <property type="match status" value="1"/>
</dbReference>
<gene>
    <name evidence="17" type="primary">fyuA_19</name>
    <name evidence="17" type="ORF">BHE75_03871</name>
</gene>
<keyword evidence="3 11" id="KW-1134">Transmembrane beta strand</keyword>
<dbReference type="EMBL" id="MIPT01000001">
    <property type="protein sequence ID" value="OHT21860.1"/>
    <property type="molecule type" value="Genomic_DNA"/>
</dbReference>
<evidence type="ECO:0000256" key="10">
    <source>
        <dbReference type="ARBA" id="ARBA00023237"/>
    </source>
</evidence>
<protein>
    <submittedName>
        <fullName evidence="17">Pesticin receptor</fullName>
    </submittedName>
</protein>
<accession>A0A1S1HN35</accession>
<dbReference type="RefSeq" id="WP_070934828.1">
    <property type="nucleotide sequence ID" value="NZ_MIPT01000001.1"/>
</dbReference>
<reference evidence="17 18" key="1">
    <citation type="submission" date="2016-09" db="EMBL/GenBank/DDBJ databases">
        <title>Metabolic pathway, cell adaptation mechanisms and a novel monoxygenase revealed through proteogenomic-transcription analysis of a Sphingomonas haloaromaticamans strain degrading the fungicide ortho-phenylphenol.</title>
        <authorList>
            <person name="Perruchon C."/>
            <person name="Papadopoulou E.S."/>
            <person name="Rousidou C."/>
            <person name="Vasileiadis S."/>
            <person name="Tanou G."/>
            <person name="Amoutzias G."/>
            <person name="Molassiotis A."/>
            <person name="Karpouzas D.G."/>
        </authorList>
    </citation>
    <scope>NUCLEOTIDE SEQUENCE [LARGE SCALE GENOMIC DNA]</scope>
    <source>
        <strain evidence="17 18">P3</strain>
    </source>
</reference>
<dbReference type="PANTHER" id="PTHR32552">
    <property type="entry name" value="FERRICHROME IRON RECEPTOR-RELATED"/>
    <property type="match status" value="1"/>
</dbReference>
<evidence type="ECO:0000256" key="2">
    <source>
        <dbReference type="ARBA" id="ARBA00022448"/>
    </source>
</evidence>
<keyword evidence="10 11" id="KW-0998">Cell outer membrane</keyword>
<organism evidence="17 18">
    <name type="scientific">Edaphosphingomonas haloaromaticamans</name>
    <dbReference type="NCBI Taxonomy" id="653954"/>
    <lineage>
        <taxon>Bacteria</taxon>
        <taxon>Pseudomonadati</taxon>
        <taxon>Pseudomonadota</taxon>
        <taxon>Alphaproteobacteria</taxon>
        <taxon>Sphingomonadales</taxon>
        <taxon>Rhizorhabdaceae</taxon>
        <taxon>Edaphosphingomonas</taxon>
    </lineage>
</organism>
<dbReference type="AlphaFoldDB" id="A0A1S1HN35"/>
<evidence type="ECO:0000256" key="14">
    <source>
        <dbReference type="SAM" id="SignalP"/>
    </source>
</evidence>
<keyword evidence="5 11" id="KW-0812">Transmembrane</keyword>
<evidence type="ECO:0000256" key="13">
    <source>
        <dbReference type="SAM" id="MobiDB-lite"/>
    </source>
</evidence>
<evidence type="ECO:0000256" key="12">
    <source>
        <dbReference type="RuleBase" id="RU003357"/>
    </source>
</evidence>
<evidence type="ECO:0000313" key="17">
    <source>
        <dbReference type="EMBL" id="OHT21860.1"/>
    </source>
</evidence>
<dbReference type="InterPro" id="IPR036942">
    <property type="entry name" value="Beta-barrel_TonB_sf"/>
</dbReference>
<comment type="caution">
    <text evidence="17">The sequence shown here is derived from an EMBL/GenBank/DDBJ whole genome shotgun (WGS) entry which is preliminary data.</text>
</comment>
<dbReference type="PANTHER" id="PTHR32552:SF81">
    <property type="entry name" value="TONB-DEPENDENT OUTER MEMBRANE RECEPTOR"/>
    <property type="match status" value="1"/>
</dbReference>